<dbReference type="Pfam" id="PF13961">
    <property type="entry name" value="DUF4219"/>
    <property type="match status" value="1"/>
</dbReference>
<evidence type="ECO:0000313" key="3">
    <source>
        <dbReference type="EMBL" id="KAF2323334.1"/>
    </source>
</evidence>
<feature type="domain" description="DUF4219" evidence="1">
    <location>
        <begin position="12"/>
        <end position="38"/>
    </location>
</feature>
<comment type="caution">
    <text evidence="3">The sequence shown here is derived from an EMBL/GenBank/DDBJ whole genome shotgun (WGS) entry which is preliminary data.</text>
</comment>
<dbReference type="InterPro" id="IPR057670">
    <property type="entry name" value="SH3_retrovirus"/>
</dbReference>
<feature type="domain" description="Retroviral polymerase SH3-like" evidence="2">
    <location>
        <begin position="144"/>
        <end position="179"/>
    </location>
</feature>
<dbReference type="Pfam" id="PF25597">
    <property type="entry name" value="SH3_retrovirus"/>
    <property type="match status" value="1"/>
</dbReference>
<name>A0A6A6NCZ7_HEVBR</name>
<evidence type="ECO:0000259" key="2">
    <source>
        <dbReference type="Pfam" id="PF25597"/>
    </source>
</evidence>
<organism evidence="3 4">
    <name type="scientific">Hevea brasiliensis</name>
    <name type="common">Para rubber tree</name>
    <name type="synonym">Siphonia brasiliensis</name>
    <dbReference type="NCBI Taxonomy" id="3981"/>
    <lineage>
        <taxon>Eukaryota</taxon>
        <taxon>Viridiplantae</taxon>
        <taxon>Streptophyta</taxon>
        <taxon>Embryophyta</taxon>
        <taxon>Tracheophyta</taxon>
        <taxon>Spermatophyta</taxon>
        <taxon>Magnoliopsida</taxon>
        <taxon>eudicotyledons</taxon>
        <taxon>Gunneridae</taxon>
        <taxon>Pentapetalae</taxon>
        <taxon>rosids</taxon>
        <taxon>fabids</taxon>
        <taxon>Malpighiales</taxon>
        <taxon>Euphorbiaceae</taxon>
        <taxon>Crotonoideae</taxon>
        <taxon>Micrandreae</taxon>
        <taxon>Hevea</taxon>
    </lineage>
</organism>
<dbReference type="PANTHER" id="PTHR11439:SF502">
    <property type="entry name" value="SECRETED RXLR EFFECTOR PROTEIN 161-LIKE"/>
    <property type="match status" value="1"/>
</dbReference>
<dbReference type="EMBL" id="JAAGAX010000002">
    <property type="protein sequence ID" value="KAF2323334.1"/>
    <property type="molecule type" value="Genomic_DNA"/>
</dbReference>
<dbReference type="Proteomes" id="UP000467840">
    <property type="component" value="Chromosome 11"/>
</dbReference>
<evidence type="ECO:0000259" key="1">
    <source>
        <dbReference type="Pfam" id="PF13961"/>
    </source>
</evidence>
<proteinExistence type="predicted"/>
<dbReference type="PANTHER" id="PTHR11439">
    <property type="entry name" value="GAG-POL-RELATED RETROTRANSPOSON"/>
    <property type="match status" value="1"/>
</dbReference>
<protein>
    <submittedName>
        <fullName evidence="3">Uncharacterized protein</fullName>
    </submittedName>
</protein>
<keyword evidence="4" id="KW-1185">Reference proteome</keyword>
<dbReference type="CDD" id="cd09272">
    <property type="entry name" value="RNase_HI_RT_Ty1"/>
    <property type="match status" value="1"/>
</dbReference>
<gene>
    <name evidence="3" type="ORF">GH714_034706</name>
</gene>
<reference evidence="3 4" key="1">
    <citation type="journal article" date="2020" name="Mol. Plant">
        <title>The Chromosome-Based Rubber Tree Genome Provides New Insights into Spurge Genome Evolution and Rubber Biosynthesis.</title>
        <authorList>
            <person name="Liu J."/>
            <person name="Shi C."/>
            <person name="Shi C.C."/>
            <person name="Li W."/>
            <person name="Zhang Q.J."/>
            <person name="Zhang Y."/>
            <person name="Li K."/>
            <person name="Lu H.F."/>
            <person name="Shi C."/>
            <person name="Zhu S.T."/>
            <person name="Xiao Z.Y."/>
            <person name="Nan H."/>
            <person name="Yue Y."/>
            <person name="Zhu X.G."/>
            <person name="Wu Y."/>
            <person name="Hong X.N."/>
            <person name="Fan G.Y."/>
            <person name="Tong Y."/>
            <person name="Zhang D."/>
            <person name="Mao C.L."/>
            <person name="Liu Y.L."/>
            <person name="Hao S.J."/>
            <person name="Liu W.Q."/>
            <person name="Lv M.Q."/>
            <person name="Zhang H.B."/>
            <person name="Liu Y."/>
            <person name="Hu-Tang G.R."/>
            <person name="Wang J.P."/>
            <person name="Wang J.H."/>
            <person name="Sun Y.H."/>
            <person name="Ni S.B."/>
            <person name="Chen W.B."/>
            <person name="Zhang X.C."/>
            <person name="Jiao Y.N."/>
            <person name="Eichler E.E."/>
            <person name="Li G.H."/>
            <person name="Liu X."/>
            <person name="Gao L.Z."/>
        </authorList>
    </citation>
    <scope>NUCLEOTIDE SEQUENCE [LARGE SCALE GENOMIC DNA]</scope>
    <source>
        <strain evidence="4">cv. GT1</strain>
        <tissue evidence="3">Leaf</tissue>
    </source>
</reference>
<evidence type="ECO:0000313" key="4">
    <source>
        <dbReference type="Proteomes" id="UP000467840"/>
    </source>
</evidence>
<dbReference type="AlphaFoldDB" id="A0A6A6NCZ7"/>
<dbReference type="InterPro" id="IPR025314">
    <property type="entry name" value="DUF4219"/>
</dbReference>
<sequence length="310" mass="35251">MYGFSSITPPYFNGDNYPVWVVKMRSFLKVMNLWEFVESDADPPPLGSDPTLAQIKKYEEDKAKKHKALTFNPMRLYDEALTDQKVVEKIIISVPDKFEAKIAAIEESCDLKKLTIAELISKLQAQEQRASIRVEGVTEGHFSFANKSKGYKVYNLEAKKIIVSRDVEVDESTYWSWDKWEPQKKFDMVQSVIDLNGNSASLLSRFMNTPSQSHLGAAKRVLRYLKGTADYGIWFLKKKKKEAKLEGYSDSDWAGCVDDSKSTSGYVFSFGSGVFCWNSRKQEVVAQSTTEAKYISAAAAKNQAIWLRKY</sequence>
<accession>A0A6A6NCZ7</accession>